<dbReference type="AlphaFoldDB" id="A0A9Q0J7K7"/>
<name>A0A9Q0J7K7_9ROSI</name>
<comment type="caution">
    <text evidence="1">The sequence shown here is derived from an EMBL/GenBank/DDBJ whole genome shotgun (WGS) entry which is preliminary data.</text>
</comment>
<reference evidence="1" key="2">
    <citation type="journal article" date="2023" name="Plants (Basel)">
        <title>Annotation of the Turnera subulata (Passifloraceae) Draft Genome Reveals the S-Locus Evolved after the Divergence of Turneroideae from Passifloroideae in a Stepwise Manner.</title>
        <authorList>
            <person name="Henning P.M."/>
            <person name="Roalson E.H."/>
            <person name="Mir W."/>
            <person name="McCubbin A.G."/>
            <person name="Shore J.S."/>
        </authorList>
    </citation>
    <scope>NUCLEOTIDE SEQUENCE</scope>
    <source>
        <strain evidence="1">F60SS</strain>
    </source>
</reference>
<accession>A0A9Q0J7K7</accession>
<keyword evidence="2" id="KW-1185">Reference proteome</keyword>
<organism evidence="1 2">
    <name type="scientific">Turnera subulata</name>
    <dbReference type="NCBI Taxonomy" id="218843"/>
    <lineage>
        <taxon>Eukaryota</taxon>
        <taxon>Viridiplantae</taxon>
        <taxon>Streptophyta</taxon>
        <taxon>Embryophyta</taxon>
        <taxon>Tracheophyta</taxon>
        <taxon>Spermatophyta</taxon>
        <taxon>Magnoliopsida</taxon>
        <taxon>eudicotyledons</taxon>
        <taxon>Gunneridae</taxon>
        <taxon>Pentapetalae</taxon>
        <taxon>rosids</taxon>
        <taxon>fabids</taxon>
        <taxon>Malpighiales</taxon>
        <taxon>Passifloraceae</taxon>
        <taxon>Turnera</taxon>
    </lineage>
</organism>
<reference evidence="1" key="1">
    <citation type="submission" date="2022-02" db="EMBL/GenBank/DDBJ databases">
        <authorList>
            <person name="Henning P.M."/>
            <person name="McCubbin A.G."/>
            <person name="Shore J.S."/>
        </authorList>
    </citation>
    <scope>NUCLEOTIDE SEQUENCE</scope>
    <source>
        <strain evidence="1">F60SS</strain>
        <tissue evidence="1">Leaves</tissue>
    </source>
</reference>
<dbReference type="EMBL" id="JAKUCV010005413">
    <property type="protein sequence ID" value="KAJ4831299.1"/>
    <property type="molecule type" value="Genomic_DNA"/>
</dbReference>
<evidence type="ECO:0000313" key="2">
    <source>
        <dbReference type="Proteomes" id="UP001141552"/>
    </source>
</evidence>
<gene>
    <name evidence="1" type="ORF">Tsubulata_020400</name>
</gene>
<sequence length="228" mass="24872">MAAIFDNQDPLIPMVDQAPLDPAILGAAPNQAIPGDEALPEPNQVIPDGGLPSSVVDGVIQNPNPDPAIQIRVQALPDGLQPGPQVPPNAPAAAAVHQTEPILPPSSSVDEKCDLIIQLLKSSKDRVDEKCDLIIQLLKLRKDRADEKLNLLIQLLKLRRKASVESVRMQFNDMSKRRDAIRHVYESGIFIGKGIKGEEWEEMKLLGDRDKALKILAQYDAHPFGGGQ</sequence>
<dbReference type="Proteomes" id="UP001141552">
    <property type="component" value="Unassembled WGS sequence"/>
</dbReference>
<protein>
    <submittedName>
        <fullName evidence="1">Uncharacterized protein</fullName>
    </submittedName>
</protein>
<evidence type="ECO:0000313" key="1">
    <source>
        <dbReference type="EMBL" id="KAJ4831299.1"/>
    </source>
</evidence>
<proteinExistence type="predicted"/>